<organism evidence="3 11">
    <name type="scientific">Escherichia coli</name>
    <dbReference type="NCBI Taxonomy" id="562"/>
    <lineage>
        <taxon>Bacteria</taxon>
        <taxon>Pseudomonadati</taxon>
        <taxon>Pseudomonadota</taxon>
        <taxon>Gammaproteobacteria</taxon>
        <taxon>Enterobacterales</taxon>
        <taxon>Enterobacteriaceae</taxon>
        <taxon>Escherichia</taxon>
    </lineage>
</organism>
<dbReference type="Proteomes" id="UP000512322">
    <property type="component" value="Chromosome"/>
</dbReference>
<evidence type="ECO:0000313" key="3">
    <source>
        <dbReference type="EMBL" id="MXI74461.1"/>
    </source>
</evidence>
<proteinExistence type="predicted"/>
<evidence type="ECO:0000313" key="2">
    <source>
        <dbReference type="EMBL" id="MDO2733342.1"/>
    </source>
</evidence>
<dbReference type="EMBL" id="AASWOY010000172">
    <property type="protein sequence ID" value="EFH6652384.1"/>
    <property type="molecule type" value="Genomic_DNA"/>
</dbReference>
<dbReference type="EMBL" id="UFZL01000003">
    <property type="protein sequence ID" value="STE76976.1"/>
    <property type="molecule type" value="Genomic_DNA"/>
</dbReference>
<dbReference type="Proteomes" id="UP000255201">
    <property type="component" value="Unassembled WGS sequence"/>
</dbReference>
<accession>A0A2A3VFI2</accession>
<evidence type="ECO:0000313" key="4">
    <source>
        <dbReference type="EMBL" id="QMF66315.1"/>
    </source>
</evidence>
<evidence type="ECO:0000313" key="11">
    <source>
        <dbReference type="Proteomes" id="UP000436141"/>
    </source>
</evidence>
<name>A0A2A3VFI2_ECOLX</name>
<evidence type="ECO:0000313" key="7">
    <source>
        <dbReference type="EMBL" id="STE71497.1"/>
    </source>
</evidence>
<dbReference type="EMBL" id="CP057293">
    <property type="protein sequence ID" value="QMF67777.1"/>
    <property type="molecule type" value="Genomic_DNA"/>
</dbReference>
<evidence type="ECO:0000313" key="5">
    <source>
        <dbReference type="EMBL" id="QMF67777.1"/>
    </source>
</evidence>
<evidence type="ECO:0000313" key="10">
    <source>
        <dbReference type="Proteomes" id="UP000255201"/>
    </source>
</evidence>
<reference evidence="3 11" key="3">
    <citation type="submission" date="2019-12" db="EMBL/GenBank/DDBJ databases">
        <title>Enteriobacteria Tanzani isolates_10434.</title>
        <authorList>
            <person name="Subbiah M."/>
            <person name="Call D."/>
        </authorList>
    </citation>
    <scope>NUCLEOTIDE SEQUENCE [LARGE SCALE GENOMIC DNA]</scope>
    <source>
        <strain evidence="3 11">10434wD1</strain>
    </source>
</reference>
<reference evidence="1 13" key="2">
    <citation type="submission" date="2019-11" db="EMBL/GenBank/DDBJ databases">
        <authorList>
            <consortium name="GenomeTrakr network: Whole genome sequencing for foodborne pathogen traceback"/>
        </authorList>
    </citation>
    <scope>NUCLEOTIDE SEQUENCE [LARGE SCALE GENOMIC DNA]</scope>
    <source>
        <strain evidence="1 13">PSU-2072</strain>
    </source>
</reference>
<dbReference type="RefSeq" id="WP_001372435.1">
    <property type="nucleotide sequence ID" value="NZ_BAAFJW010000036.1"/>
</dbReference>
<dbReference type="Proteomes" id="UP001174465">
    <property type="component" value="Unassembled WGS sequence"/>
</dbReference>
<dbReference type="EMBL" id="CP057293">
    <property type="protein sequence ID" value="QMF69736.1"/>
    <property type="molecule type" value="Genomic_DNA"/>
</dbReference>
<dbReference type="EMBL" id="JAUKZB010000093">
    <property type="protein sequence ID" value="MDO2733342.1"/>
    <property type="molecule type" value="Genomic_DNA"/>
</dbReference>
<dbReference type="EMBL" id="WUIY01000032">
    <property type="protein sequence ID" value="MXI74461.1"/>
    <property type="molecule type" value="Genomic_DNA"/>
</dbReference>
<evidence type="ECO:0000313" key="8">
    <source>
        <dbReference type="EMBL" id="STE76976.1"/>
    </source>
</evidence>
<dbReference type="InterPro" id="IPR019294">
    <property type="entry name" value="Translation_reg_Com"/>
</dbReference>
<dbReference type="Pfam" id="PF10122">
    <property type="entry name" value="Zn_ribbon_Com"/>
    <property type="match status" value="1"/>
</dbReference>
<evidence type="ECO:0000313" key="12">
    <source>
        <dbReference type="Proteomes" id="UP000512322"/>
    </source>
</evidence>
<dbReference type="AlphaFoldDB" id="A0A2A3VFI2"/>
<dbReference type="Proteomes" id="UP000530628">
    <property type="component" value="Unassembled WGS sequence"/>
</dbReference>
<reference evidence="9 10" key="1">
    <citation type="submission" date="2018-06" db="EMBL/GenBank/DDBJ databases">
        <authorList>
            <consortium name="Pathogen Informatics"/>
            <person name="Doyle S."/>
        </authorList>
    </citation>
    <scope>NUCLEOTIDE SEQUENCE [LARGE SCALE GENOMIC DNA]</scope>
    <source>
        <strain evidence="7 9">NCTC10082</strain>
        <strain evidence="8 10">NCTC10764</strain>
    </source>
</reference>
<dbReference type="Proteomes" id="UP000436141">
    <property type="component" value="Unassembled WGS sequence"/>
</dbReference>
<dbReference type="EMBL" id="CP057293">
    <property type="protein sequence ID" value="QMF66315.1"/>
    <property type="molecule type" value="Genomic_DNA"/>
</dbReference>
<evidence type="ECO:0000313" key="1">
    <source>
        <dbReference type="EMBL" id="EFH6652384.1"/>
    </source>
</evidence>
<evidence type="ECO:0000313" key="13">
    <source>
        <dbReference type="Proteomes" id="UP000530628"/>
    </source>
</evidence>
<dbReference type="Proteomes" id="UP000255164">
    <property type="component" value="Unassembled WGS sequence"/>
</dbReference>
<reference evidence="2" key="5">
    <citation type="submission" date="2023-07" db="EMBL/GenBank/DDBJ databases">
        <title>High risk of intestinal colonization with ESBL-producing Escherichia coli among soldiers of military contingents in specific geographic regions.</title>
        <authorList>
            <person name="Literacka E."/>
        </authorList>
    </citation>
    <scope>NUCLEOTIDE SEQUENCE</scope>
    <source>
        <strain evidence="2">33</strain>
    </source>
</reference>
<keyword evidence="3" id="KW-0238">DNA-binding</keyword>
<protein>
    <submittedName>
        <fullName evidence="3">Com family DNA-binding transcriptional regulator</fullName>
    </submittedName>
    <submittedName>
        <fullName evidence="7">Translational regulator of Mom</fullName>
    </submittedName>
</protein>
<evidence type="ECO:0000313" key="9">
    <source>
        <dbReference type="Proteomes" id="UP000255164"/>
    </source>
</evidence>
<gene>
    <name evidence="1" type="ORF">GNW61_27350</name>
    <name evidence="3" type="ORF">GRW05_09265</name>
    <name evidence="4" type="ORF">HVY77_04335</name>
    <name evidence="5" type="ORF">HVY77_12815</name>
    <name evidence="6" type="ORF">HVY77_24250</name>
    <name evidence="7" type="ORF">NCTC10082_04378</name>
    <name evidence="8" type="ORF">NCTC10764_05573</name>
    <name evidence="2" type="ORF">Q2V64_27455</name>
</gene>
<dbReference type="EMBL" id="UFZA01000002">
    <property type="protein sequence ID" value="STE71497.1"/>
    <property type="molecule type" value="Genomic_DNA"/>
</dbReference>
<evidence type="ECO:0000313" key="6">
    <source>
        <dbReference type="EMBL" id="QMF69736.1"/>
    </source>
</evidence>
<reference evidence="4 12" key="4">
    <citation type="submission" date="2020-06" db="EMBL/GenBank/DDBJ databases">
        <title>REHAB project genomes.</title>
        <authorList>
            <person name="Shaw L.P."/>
        </authorList>
    </citation>
    <scope>NUCLEOTIDE SEQUENCE [LARGE SCALE GENOMIC DNA]</scope>
    <source>
        <strain evidence="4 12">RHB30-C10</strain>
    </source>
</reference>
<sequence>MDSVRCKNCNKLLFKGGFKHIEIKCPRCKRYIVISNAKEHPTELYCGKREEITHSDKTLRY</sequence>
<dbReference type="GO" id="GO:0003677">
    <property type="term" value="F:DNA binding"/>
    <property type="evidence" value="ECO:0007669"/>
    <property type="project" value="UniProtKB-KW"/>
</dbReference>